<dbReference type="OrthoDB" id="2331124at2759"/>
<gene>
    <name evidence="2" type="ORF">AGERDE_LOCUS2357</name>
</gene>
<dbReference type="EMBL" id="CAJVPL010000194">
    <property type="protein sequence ID" value="CAG8463119.1"/>
    <property type="molecule type" value="Genomic_DNA"/>
</dbReference>
<sequence>MSMNAKFTEESLKTSSNIANAFTIIFKLYVLLNIGNRAKERNVGYLIEDEGKTKESESEDEEIEGDDEEIESYEEDYDNNDDGNNNSDTNKPCALLWKNSDFIKTMEAIVEAENQGFIPEQNLIEAIAC</sequence>
<dbReference type="Proteomes" id="UP000789831">
    <property type="component" value="Unassembled WGS sequence"/>
</dbReference>
<protein>
    <submittedName>
        <fullName evidence="2">9963_t:CDS:1</fullName>
    </submittedName>
</protein>
<evidence type="ECO:0000313" key="3">
    <source>
        <dbReference type="Proteomes" id="UP000789831"/>
    </source>
</evidence>
<proteinExistence type="predicted"/>
<reference evidence="2" key="1">
    <citation type="submission" date="2021-06" db="EMBL/GenBank/DDBJ databases">
        <authorList>
            <person name="Kallberg Y."/>
            <person name="Tangrot J."/>
            <person name="Rosling A."/>
        </authorList>
    </citation>
    <scope>NUCLEOTIDE SEQUENCE</scope>
    <source>
        <strain evidence="2">MT106</strain>
    </source>
</reference>
<organism evidence="2 3">
    <name type="scientific">Ambispora gerdemannii</name>
    <dbReference type="NCBI Taxonomy" id="144530"/>
    <lineage>
        <taxon>Eukaryota</taxon>
        <taxon>Fungi</taxon>
        <taxon>Fungi incertae sedis</taxon>
        <taxon>Mucoromycota</taxon>
        <taxon>Glomeromycotina</taxon>
        <taxon>Glomeromycetes</taxon>
        <taxon>Archaeosporales</taxon>
        <taxon>Ambisporaceae</taxon>
        <taxon>Ambispora</taxon>
    </lineage>
</organism>
<dbReference type="AlphaFoldDB" id="A0A9N8VQF4"/>
<feature type="region of interest" description="Disordered" evidence="1">
    <location>
        <begin position="47"/>
        <end position="90"/>
    </location>
</feature>
<comment type="caution">
    <text evidence="2">The sequence shown here is derived from an EMBL/GenBank/DDBJ whole genome shotgun (WGS) entry which is preliminary data.</text>
</comment>
<keyword evidence="3" id="KW-1185">Reference proteome</keyword>
<name>A0A9N8VQF4_9GLOM</name>
<accession>A0A9N8VQF4</accession>
<feature type="compositionally biased region" description="Acidic residues" evidence="1">
    <location>
        <begin position="57"/>
        <end position="81"/>
    </location>
</feature>
<evidence type="ECO:0000256" key="1">
    <source>
        <dbReference type="SAM" id="MobiDB-lite"/>
    </source>
</evidence>
<evidence type="ECO:0000313" key="2">
    <source>
        <dbReference type="EMBL" id="CAG8463119.1"/>
    </source>
</evidence>